<sequence length="209" mass="22147">MRTSLARTTARRITLVAMAAGLFLTGATATAGAAEPAPAHQRPAVASTSESAVVPNDLPDNTWWGVTNGETTTSYNAYIPGYEFGCNGDQRHKGLDVGAATGSPIYAWGEGEVVGRGYDDGGYHRWIQVYFPDIDMSMTLGHLLDGSEMQVGDTFSQGEKWAEVGTVADGLNHAHVHYRAAEGNWGASAIGPCDDMDPFVVWDALGLPA</sequence>
<dbReference type="InterPro" id="IPR011055">
    <property type="entry name" value="Dup_hybrid_motif"/>
</dbReference>
<keyword evidence="1" id="KW-0732">Signal</keyword>
<evidence type="ECO:0000313" key="3">
    <source>
        <dbReference type="EMBL" id="QGK68333.1"/>
    </source>
</evidence>
<dbReference type="Proteomes" id="UP000371041">
    <property type="component" value="Chromosome"/>
</dbReference>
<organism evidence="3 4">
    <name type="scientific">Allosaccharopolyspora coralli</name>
    <dbReference type="NCBI Taxonomy" id="2665642"/>
    <lineage>
        <taxon>Bacteria</taxon>
        <taxon>Bacillati</taxon>
        <taxon>Actinomycetota</taxon>
        <taxon>Actinomycetes</taxon>
        <taxon>Pseudonocardiales</taxon>
        <taxon>Pseudonocardiaceae</taxon>
        <taxon>Allosaccharopolyspora</taxon>
    </lineage>
</organism>
<dbReference type="Gene3D" id="2.70.70.10">
    <property type="entry name" value="Glucose Permease (Domain IIA)"/>
    <property type="match status" value="1"/>
</dbReference>
<name>A0A5Q3Q1X1_9PSEU</name>
<proteinExistence type="predicted"/>
<dbReference type="EMBL" id="CP045929">
    <property type="protein sequence ID" value="QGK68333.1"/>
    <property type="molecule type" value="Genomic_DNA"/>
</dbReference>
<protein>
    <submittedName>
        <fullName evidence="3">Peptidoglycan DD-metalloendopeptidase family protein</fullName>
    </submittedName>
</protein>
<dbReference type="RefSeq" id="WP_154074942.1">
    <property type="nucleotide sequence ID" value="NZ_CP045929.1"/>
</dbReference>
<keyword evidence="4" id="KW-1185">Reference proteome</keyword>
<gene>
    <name evidence="3" type="ORF">GIY23_01035</name>
</gene>
<evidence type="ECO:0000313" key="4">
    <source>
        <dbReference type="Proteomes" id="UP000371041"/>
    </source>
</evidence>
<dbReference type="SUPFAM" id="SSF51261">
    <property type="entry name" value="Duplicated hybrid motif"/>
    <property type="match status" value="1"/>
</dbReference>
<dbReference type="AlphaFoldDB" id="A0A5Q3Q1X1"/>
<dbReference type="InterPro" id="IPR016047">
    <property type="entry name" value="M23ase_b-sheet_dom"/>
</dbReference>
<dbReference type="KEGG" id="sace:GIY23_01035"/>
<evidence type="ECO:0000256" key="1">
    <source>
        <dbReference type="SAM" id="SignalP"/>
    </source>
</evidence>
<dbReference type="Pfam" id="PF01551">
    <property type="entry name" value="Peptidase_M23"/>
    <property type="match status" value="1"/>
</dbReference>
<reference evidence="4" key="1">
    <citation type="submission" date="2019-11" db="EMBL/GenBank/DDBJ databases">
        <title>The complete genome sequence of Saccharopolyspora sp. E2A.</title>
        <authorList>
            <person name="Zhang G."/>
        </authorList>
    </citation>
    <scope>NUCLEOTIDE SEQUENCE [LARGE SCALE GENOMIC DNA]</scope>
    <source>
        <strain evidence="4">E2A</strain>
    </source>
</reference>
<feature type="chain" id="PRO_5024435561" evidence="1">
    <location>
        <begin position="34"/>
        <end position="209"/>
    </location>
</feature>
<feature type="signal peptide" evidence="1">
    <location>
        <begin position="1"/>
        <end position="33"/>
    </location>
</feature>
<feature type="domain" description="M23ase beta-sheet core" evidence="2">
    <location>
        <begin position="91"/>
        <end position="181"/>
    </location>
</feature>
<accession>A0A5Q3Q1X1</accession>
<evidence type="ECO:0000259" key="2">
    <source>
        <dbReference type="Pfam" id="PF01551"/>
    </source>
</evidence>
<dbReference type="CDD" id="cd12797">
    <property type="entry name" value="M23_peptidase"/>
    <property type="match status" value="1"/>
</dbReference>